<proteinExistence type="predicted"/>
<feature type="compositionally biased region" description="Basic and acidic residues" evidence="1">
    <location>
        <begin position="56"/>
        <end position="69"/>
    </location>
</feature>
<evidence type="ECO:0000256" key="1">
    <source>
        <dbReference type="SAM" id="MobiDB-lite"/>
    </source>
</evidence>
<dbReference type="AlphaFoldDB" id="A0AAP0EJU9"/>
<reference evidence="2 3" key="1">
    <citation type="submission" date="2024-01" db="EMBL/GenBank/DDBJ databases">
        <title>Genome assemblies of Stephania.</title>
        <authorList>
            <person name="Yang L."/>
        </authorList>
    </citation>
    <scope>NUCLEOTIDE SEQUENCE [LARGE SCALE GENOMIC DNA]</scope>
    <source>
        <strain evidence="2">QJT</strain>
        <tissue evidence="2">Leaf</tissue>
    </source>
</reference>
<feature type="region of interest" description="Disordered" evidence="1">
    <location>
        <begin position="19"/>
        <end position="83"/>
    </location>
</feature>
<feature type="compositionally biased region" description="Polar residues" evidence="1">
    <location>
        <begin position="70"/>
        <end position="83"/>
    </location>
</feature>
<feature type="compositionally biased region" description="Basic residues" evidence="1">
    <location>
        <begin position="29"/>
        <end position="39"/>
    </location>
</feature>
<organism evidence="2 3">
    <name type="scientific">Stephania japonica</name>
    <dbReference type="NCBI Taxonomy" id="461633"/>
    <lineage>
        <taxon>Eukaryota</taxon>
        <taxon>Viridiplantae</taxon>
        <taxon>Streptophyta</taxon>
        <taxon>Embryophyta</taxon>
        <taxon>Tracheophyta</taxon>
        <taxon>Spermatophyta</taxon>
        <taxon>Magnoliopsida</taxon>
        <taxon>Ranunculales</taxon>
        <taxon>Menispermaceae</taxon>
        <taxon>Menispermoideae</taxon>
        <taxon>Cissampelideae</taxon>
        <taxon>Stephania</taxon>
    </lineage>
</organism>
<evidence type="ECO:0000313" key="3">
    <source>
        <dbReference type="Proteomes" id="UP001417504"/>
    </source>
</evidence>
<dbReference type="Proteomes" id="UP001417504">
    <property type="component" value="Unassembled WGS sequence"/>
</dbReference>
<gene>
    <name evidence="2" type="ORF">Sjap_023920</name>
</gene>
<sequence length="366" mass="40887">MSARGHPSTMQRVVATVAANTTARSQPQLKKKCRTASHCKKLDENKHNPKRRRVKHPDDSEEARVETEGSHSPSCDSAHNSNNAENLTAGNILPLHMTRPRRFSQATCDLVTEGVRLICVRTVDKLQTLFYFHPLFKLKKYAWEGLALDLEVGVLKPKTCCGIGNREVAEDALGSRSCHTGRDSLGSTTTRGQGDSCRLSRDLVTDEFVLIYYDQGQGDSCRLSVTLSPTEFVLIPLLPLNESLTSSPNAEFSYTDPLNFVEKDLKNTSAQIFQEEELGVFKSYFEAVDSTSKARHLRYSKEYYNHSKTYFQVACPNDLSVPPVSRQPSEQSTRGVDAGQRWLKEQLLCVPTCAVLLESIEALLRS</sequence>
<comment type="caution">
    <text evidence="2">The sequence shown here is derived from an EMBL/GenBank/DDBJ whole genome shotgun (WGS) entry which is preliminary data.</text>
</comment>
<accession>A0AAP0EJU9</accession>
<evidence type="ECO:0000313" key="2">
    <source>
        <dbReference type="EMBL" id="KAK9090743.1"/>
    </source>
</evidence>
<keyword evidence="3" id="KW-1185">Reference proteome</keyword>
<dbReference type="EMBL" id="JBBNAE010000010">
    <property type="protein sequence ID" value="KAK9090743.1"/>
    <property type="molecule type" value="Genomic_DNA"/>
</dbReference>
<name>A0AAP0EJU9_9MAGN</name>
<protein>
    <submittedName>
        <fullName evidence="2">Uncharacterized protein</fullName>
    </submittedName>
</protein>